<evidence type="ECO:0008006" key="3">
    <source>
        <dbReference type="Google" id="ProtNLM"/>
    </source>
</evidence>
<keyword evidence="2" id="KW-1185">Reference proteome</keyword>
<dbReference type="EMBL" id="CAJNNV010012291">
    <property type="protein sequence ID" value="CAE8600610.1"/>
    <property type="molecule type" value="Genomic_DNA"/>
</dbReference>
<evidence type="ECO:0000313" key="2">
    <source>
        <dbReference type="Proteomes" id="UP000654075"/>
    </source>
</evidence>
<accession>A0A813ENQ2</accession>
<name>A0A813ENQ2_POLGL</name>
<comment type="caution">
    <text evidence="1">The sequence shown here is derived from an EMBL/GenBank/DDBJ whole genome shotgun (WGS) entry which is preliminary data.</text>
</comment>
<protein>
    <recommendedName>
        <fullName evidence="3">C3H1-type domain-containing protein</fullName>
    </recommendedName>
</protein>
<feature type="non-terminal residue" evidence="1">
    <location>
        <position position="1"/>
    </location>
</feature>
<organism evidence="1 2">
    <name type="scientific">Polarella glacialis</name>
    <name type="common">Dinoflagellate</name>
    <dbReference type="NCBI Taxonomy" id="89957"/>
    <lineage>
        <taxon>Eukaryota</taxon>
        <taxon>Sar</taxon>
        <taxon>Alveolata</taxon>
        <taxon>Dinophyceae</taxon>
        <taxon>Suessiales</taxon>
        <taxon>Suessiaceae</taxon>
        <taxon>Polarella</taxon>
    </lineage>
</organism>
<proteinExistence type="predicted"/>
<gene>
    <name evidence="1" type="ORF">PGLA1383_LOCUS18924</name>
</gene>
<evidence type="ECO:0000313" key="1">
    <source>
        <dbReference type="EMBL" id="CAE8600610.1"/>
    </source>
</evidence>
<reference evidence="1" key="1">
    <citation type="submission" date="2021-02" db="EMBL/GenBank/DDBJ databases">
        <authorList>
            <person name="Dougan E. K."/>
            <person name="Rhodes N."/>
            <person name="Thang M."/>
            <person name="Chan C."/>
        </authorList>
    </citation>
    <scope>NUCLEOTIDE SEQUENCE</scope>
</reference>
<dbReference type="Proteomes" id="UP000654075">
    <property type="component" value="Unassembled WGS sequence"/>
</dbReference>
<dbReference type="AlphaFoldDB" id="A0A813ENQ2"/>
<sequence>MADFAAWKASPMRISGGMEDSHIMGHGKLLLGNMFIEAQVPNDGPPTPATPPFAYPSGYAYSGDGEIRDDTVTPSGTGQLPFNSDKLSAVLCRKLGELKAPATIRPPPGLPLDEAVKVDISADWEVPPPPVPEPGFERVKQGLAQASNGSIGHPLHCAEACQYYRRKGGCRDGAGCSKCHQCFWQRSAPAKDWSPHQMEFDGLYAAIAEGLPARVVNMSSAPGLEGNSCCLPSSEGSR</sequence>